<sequence length="101" mass="10924">MRAHHQQQRQPVGRGLGDVIGADHAVGAGAVVHHHRMAPYLGELLCDQSPDDVCAAACRVRHDERHGLGRIALGATLRPCGQRARCGQRSQARKRSAAVHE</sequence>
<comment type="caution">
    <text evidence="1">The sequence shown here is derived from an EMBL/GenBank/DDBJ whole genome shotgun (WGS) entry which is preliminary data.</text>
</comment>
<organism evidence="1">
    <name type="scientific">bioreactor metagenome</name>
    <dbReference type="NCBI Taxonomy" id="1076179"/>
    <lineage>
        <taxon>unclassified sequences</taxon>
        <taxon>metagenomes</taxon>
        <taxon>ecological metagenomes</taxon>
    </lineage>
</organism>
<dbReference type="EMBL" id="VSSQ01037980">
    <property type="protein sequence ID" value="MPM90827.1"/>
    <property type="molecule type" value="Genomic_DNA"/>
</dbReference>
<gene>
    <name evidence="1" type="ORF">SDC9_137949</name>
</gene>
<reference evidence="1" key="1">
    <citation type="submission" date="2019-08" db="EMBL/GenBank/DDBJ databases">
        <authorList>
            <person name="Kucharzyk K."/>
            <person name="Murdoch R.W."/>
            <person name="Higgins S."/>
            <person name="Loffler F."/>
        </authorList>
    </citation>
    <scope>NUCLEOTIDE SEQUENCE</scope>
</reference>
<name>A0A645DNG2_9ZZZZ</name>
<dbReference type="AlphaFoldDB" id="A0A645DNG2"/>
<protein>
    <submittedName>
        <fullName evidence="1">Uncharacterized protein</fullName>
    </submittedName>
</protein>
<accession>A0A645DNG2</accession>
<proteinExistence type="predicted"/>
<evidence type="ECO:0000313" key="1">
    <source>
        <dbReference type="EMBL" id="MPM90827.1"/>
    </source>
</evidence>